<evidence type="ECO:0000313" key="2">
    <source>
        <dbReference type="EnsemblMetazoa" id="AATE017849-PA.1"/>
    </source>
</evidence>
<sequence length="103" mass="11287">MGCSRLHKFAGTEPHQPGLGGGYDCDAPNLGKHRATGGSPWVHRADSPMVRCPGAERTRRPNARLFTTHERTTTTTTTTTDTMTHARATTLREASRPERDDNS</sequence>
<accession>A0A182JGU7</accession>
<feature type="region of interest" description="Disordered" evidence="1">
    <location>
        <begin position="1"/>
        <end position="82"/>
    </location>
</feature>
<name>A0A182JGU7_ANOAO</name>
<feature type="compositionally biased region" description="Low complexity" evidence="1">
    <location>
        <begin position="73"/>
        <end position="82"/>
    </location>
</feature>
<evidence type="ECO:0000256" key="1">
    <source>
        <dbReference type="SAM" id="MobiDB-lite"/>
    </source>
</evidence>
<dbReference type="VEuPathDB" id="VectorBase:AATE017849"/>
<reference evidence="2" key="1">
    <citation type="submission" date="2022-08" db="UniProtKB">
        <authorList>
            <consortium name="EnsemblMetazoa"/>
        </authorList>
    </citation>
    <scope>IDENTIFICATION</scope>
    <source>
        <strain evidence="2">EBRO</strain>
    </source>
</reference>
<proteinExistence type="predicted"/>
<protein>
    <submittedName>
        <fullName evidence="2">Uncharacterized protein</fullName>
    </submittedName>
</protein>
<dbReference type="AlphaFoldDB" id="A0A182JGU7"/>
<organism evidence="2">
    <name type="scientific">Anopheles atroparvus</name>
    <name type="common">European mosquito</name>
    <dbReference type="NCBI Taxonomy" id="41427"/>
    <lineage>
        <taxon>Eukaryota</taxon>
        <taxon>Metazoa</taxon>
        <taxon>Ecdysozoa</taxon>
        <taxon>Arthropoda</taxon>
        <taxon>Hexapoda</taxon>
        <taxon>Insecta</taxon>
        <taxon>Pterygota</taxon>
        <taxon>Neoptera</taxon>
        <taxon>Endopterygota</taxon>
        <taxon>Diptera</taxon>
        <taxon>Nematocera</taxon>
        <taxon>Culicoidea</taxon>
        <taxon>Culicidae</taxon>
        <taxon>Anophelinae</taxon>
        <taxon>Anopheles</taxon>
    </lineage>
</organism>
<dbReference type="EnsemblMetazoa" id="AATE017849-RA">
    <property type="protein sequence ID" value="AATE017849-PA.1"/>
    <property type="gene ID" value="AATE017849"/>
</dbReference>